<feature type="transmembrane region" description="Helical" evidence="5">
    <location>
        <begin position="89"/>
        <end position="111"/>
    </location>
</feature>
<dbReference type="RefSeq" id="WP_166659391.1">
    <property type="nucleotide sequence ID" value="NZ_SNXZ01000006.1"/>
</dbReference>
<reference evidence="7 8" key="1">
    <citation type="submission" date="2019-03" db="EMBL/GenBank/DDBJ databases">
        <title>Genomic Encyclopedia of Type Strains, Phase IV (KMG-IV): sequencing the most valuable type-strain genomes for metagenomic binning, comparative biology and taxonomic classification.</title>
        <authorList>
            <person name="Goeker M."/>
        </authorList>
    </citation>
    <scope>NUCLEOTIDE SEQUENCE [LARGE SCALE GENOMIC DNA]</scope>
    <source>
        <strain evidence="7 8">DSM 45361</strain>
    </source>
</reference>
<dbReference type="Proteomes" id="UP000295444">
    <property type="component" value="Unassembled WGS sequence"/>
</dbReference>
<protein>
    <submittedName>
        <fullName evidence="7">GtrA-like protein</fullName>
    </submittedName>
</protein>
<keyword evidence="3 5" id="KW-1133">Transmembrane helix</keyword>
<feature type="domain" description="GtrA/DPMS transmembrane" evidence="6">
    <location>
        <begin position="24"/>
        <end position="144"/>
    </location>
</feature>
<sequence length="154" mass="16661">MHTLPAAEPSRPAARPRLARVFGKFAVASLAATAFSQLVLAWLYAGGTGALAASTLAFLAGAVPHFVLTRRWAWGVRGPQRLRPQLLTYVLVTAAGGVVSILMTGGAEWLVSLWMPDRVERTLWLNAAYLLSGAPVFVLKFWVLDRVFGTRKSA</sequence>
<evidence type="ECO:0000256" key="3">
    <source>
        <dbReference type="ARBA" id="ARBA00022989"/>
    </source>
</evidence>
<organism evidence="7 8">
    <name type="scientific">Labedaea rhizosphaerae</name>
    <dbReference type="NCBI Taxonomy" id="598644"/>
    <lineage>
        <taxon>Bacteria</taxon>
        <taxon>Bacillati</taxon>
        <taxon>Actinomycetota</taxon>
        <taxon>Actinomycetes</taxon>
        <taxon>Pseudonocardiales</taxon>
        <taxon>Pseudonocardiaceae</taxon>
        <taxon>Labedaea</taxon>
    </lineage>
</organism>
<evidence type="ECO:0000259" key="6">
    <source>
        <dbReference type="Pfam" id="PF04138"/>
    </source>
</evidence>
<evidence type="ECO:0000256" key="5">
    <source>
        <dbReference type="SAM" id="Phobius"/>
    </source>
</evidence>
<keyword evidence="2 5" id="KW-0812">Transmembrane</keyword>
<feature type="transmembrane region" description="Helical" evidence="5">
    <location>
        <begin position="21"/>
        <end position="44"/>
    </location>
</feature>
<dbReference type="EMBL" id="SNXZ01000006">
    <property type="protein sequence ID" value="TDP93814.1"/>
    <property type="molecule type" value="Genomic_DNA"/>
</dbReference>
<evidence type="ECO:0000256" key="2">
    <source>
        <dbReference type="ARBA" id="ARBA00022692"/>
    </source>
</evidence>
<evidence type="ECO:0000256" key="4">
    <source>
        <dbReference type="ARBA" id="ARBA00023136"/>
    </source>
</evidence>
<evidence type="ECO:0000256" key="1">
    <source>
        <dbReference type="ARBA" id="ARBA00004141"/>
    </source>
</evidence>
<dbReference type="InterPro" id="IPR007267">
    <property type="entry name" value="GtrA_DPMS_TM"/>
</dbReference>
<proteinExistence type="predicted"/>
<keyword evidence="4 5" id="KW-0472">Membrane</keyword>
<name>A0A4R6S3M1_LABRH</name>
<feature type="transmembrane region" description="Helical" evidence="5">
    <location>
        <begin position="50"/>
        <end position="68"/>
    </location>
</feature>
<evidence type="ECO:0000313" key="7">
    <source>
        <dbReference type="EMBL" id="TDP93814.1"/>
    </source>
</evidence>
<comment type="caution">
    <text evidence="7">The sequence shown here is derived from an EMBL/GenBank/DDBJ whole genome shotgun (WGS) entry which is preliminary data.</text>
</comment>
<dbReference type="AlphaFoldDB" id="A0A4R6S3M1"/>
<feature type="transmembrane region" description="Helical" evidence="5">
    <location>
        <begin position="123"/>
        <end position="143"/>
    </location>
</feature>
<gene>
    <name evidence="7" type="ORF">EV186_106208</name>
</gene>
<dbReference type="Pfam" id="PF04138">
    <property type="entry name" value="GtrA_DPMS_TM"/>
    <property type="match status" value="1"/>
</dbReference>
<dbReference type="GO" id="GO:0016020">
    <property type="term" value="C:membrane"/>
    <property type="evidence" value="ECO:0007669"/>
    <property type="project" value="UniProtKB-SubCell"/>
</dbReference>
<evidence type="ECO:0000313" key="8">
    <source>
        <dbReference type="Proteomes" id="UP000295444"/>
    </source>
</evidence>
<keyword evidence="8" id="KW-1185">Reference proteome</keyword>
<comment type="subcellular location">
    <subcellularLocation>
        <location evidence="1">Membrane</location>
        <topology evidence="1">Multi-pass membrane protein</topology>
    </subcellularLocation>
</comment>
<accession>A0A4R6S3M1</accession>
<dbReference type="GO" id="GO:0000271">
    <property type="term" value="P:polysaccharide biosynthetic process"/>
    <property type="evidence" value="ECO:0007669"/>
    <property type="project" value="InterPro"/>
</dbReference>